<dbReference type="AlphaFoldDB" id="M0NJE5"/>
<dbReference type="SUPFAM" id="SSF53335">
    <property type="entry name" value="S-adenosyl-L-methionine-dependent methyltransferases"/>
    <property type="match status" value="1"/>
</dbReference>
<dbReference type="PANTHER" id="PTHR34203">
    <property type="entry name" value="METHYLTRANSFERASE, FKBM FAMILY PROTEIN"/>
    <property type="match status" value="1"/>
</dbReference>
<gene>
    <name evidence="2" type="ORF">C468_16822</name>
</gene>
<keyword evidence="3" id="KW-1185">Reference proteome</keyword>
<organism evidence="2 3">
    <name type="scientific">Halorubrum kocurii JCM 14978</name>
    <dbReference type="NCBI Taxonomy" id="1230456"/>
    <lineage>
        <taxon>Archaea</taxon>
        <taxon>Methanobacteriati</taxon>
        <taxon>Methanobacteriota</taxon>
        <taxon>Stenosarchaea group</taxon>
        <taxon>Halobacteria</taxon>
        <taxon>Halobacteriales</taxon>
        <taxon>Haloferacaceae</taxon>
        <taxon>Halorubrum</taxon>
    </lineage>
</organism>
<evidence type="ECO:0000313" key="3">
    <source>
        <dbReference type="Proteomes" id="UP000011546"/>
    </source>
</evidence>
<evidence type="ECO:0000259" key="1">
    <source>
        <dbReference type="Pfam" id="PF05050"/>
    </source>
</evidence>
<protein>
    <recommendedName>
        <fullName evidence="1">Methyltransferase FkbM domain-containing protein</fullName>
    </recommendedName>
</protein>
<proteinExistence type="predicted"/>
<dbReference type="InterPro" id="IPR052514">
    <property type="entry name" value="SAM-dependent_MTase"/>
</dbReference>
<dbReference type="Gene3D" id="3.40.50.150">
    <property type="entry name" value="Vaccinia Virus protein VP39"/>
    <property type="match status" value="1"/>
</dbReference>
<dbReference type="Pfam" id="PF05050">
    <property type="entry name" value="Methyltransf_21"/>
    <property type="match status" value="1"/>
</dbReference>
<comment type="caution">
    <text evidence="2">The sequence shown here is derived from an EMBL/GenBank/DDBJ whole genome shotgun (WGS) entry which is preliminary data.</text>
</comment>
<accession>M0NJE5</accession>
<dbReference type="PATRIC" id="fig|1230456.3.peg.3354"/>
<dbReference type="STRING" id="1230456.C468_16822"/>
<dbReference type="NCBIfam" id="TIGR01444">
    <property type="entry name" value="fkbM_fam"/>
    <property type="match status" value="1"/>
</dbReference>
<dbReference type="PANTHER" id="PTHR34203:SF15">
    <property type="entry name" value="SLL1173 PROTEIN"/>
    <property type="match status" value="1"/>
</dbReference>
<dbReference type="InterPro" id="IPR029063">
    <property type="entry name" value="SAM-dependent_MTases_sf"/>
</dbReference>
<reference evidence="2 3" key="1">
    <citation type="journal article" date="2014" name="PLoS Genet.">
        <title>Phylogenetically driven sequencing of extremely halophilic archaea reveals strategies for static and dynamic osmo-response.</title>
        <authorList>
            <person name="Becker E.A."/>
            <person name="Seitzer P.M."/>
            <person name="Tritt A."/>
            <person name="Larsen D."/>
            <person name="Krusor M."/>
            <person name="Yao A.I."/>
            <person name="Wu D."/>
            <person name="Madern D."/>
            <person name="Eisen J.A."/>
            <person name="Darling A.E."/>
            <person name="Facciotti M.T."/>
        </authorList>
    </citation>
    <scope>NUCLEOTIDE SEQUENCE [LARGE SCALE GENOMIC DNA]</scope>
    <source>
        <strain evidence="2 3">JCM 14978</strain>
    </source>
</reference>
<dbReference type="InterPro" id="IPR006342">
    <property type="entry name" value="FkbM_mtfrase"/>
</dbReference>
<feature type="domain" description="Methyltransferase FkbM" evidence="1">
    <location>
        <begin position="37"/>
        <end position="173"/>
    </location>
</feature>
<evidence type="ECO:0000313" key="2">
    <source>
        <dbReference type="EMBL" id="EMA57673.1"/>
    </source>
</evidence>
<sequence length="207" mass="23221">MPIFDNHIRRAFVTGLYEAEEVELIDEYVTGQYDLIDLGASTGFSTVYALNRLDEKSRTVAVEANPEMIDVVRTVRELNDANLSIEHAAYRPSRSEVTFHVHGKTVSGSTKEQGEREITVPAVSLTDLLSKYGIRDFVCLADIEGGEIDLFRHDMDILEDRCALLVVELHEIDGIAAESVQLLTDSAFELVDNVGDVYVYRNESLHR</sequence>
<dbReference type="EMBL" id="AOJH01000102">
    <property type="protein sequence ID" value="EMA57673.1"/>
    <property type="molecule type" value="Genomic_DNA"/>
</dbReference>
<name>M0NJE5_9EURY</name>
<dbReference type="Proteomes" id="UP000011546">
    <property type="component" value="Unassembled WGS sequence"/>
</dbReference>